<dbReference type="PANTHER" id="PTHR35272:SF3">
    <property type="entry name" value="THIOL:DISULFIDE INTERCHANGE PROTEIN DSBC"/>
    <property type="match status" value="1"/>
</dbReference>
<keyword evidence="3 7" id="KW-0732">Signal</keyword>
<dbReference type="InterPro" id="IPR013766">
    <property type="entry name" value="Thioredoxin_domain"/>
</dbReference>
<protein>
    <recommendedName>
        <fullName evidence="7">Thiol:disulfide interchange protein</fullName>
    </recommendedName>
</protein>
<evidence type="ECO:0000256" key="6">
    <source>
        <dbReference type="ARBA" id="ARBA00023284"/>
    </source>
</evidence>
<dbReference type="Proteomes" id="UP000663570">
    <property type="component" value="Chromosome"/>
</dbReference>
<dbReference type="Pfam" id="PF10411">
    <property type="entry name" value="DsbC_N"/>
    <property type="match status" value="1"/>
</dbReference>
<dbReference type="InterPro" id="IPR018950">
    <property type="entry name" value="DiS-bond_isomerase_DsbC/G_N"/>
</dbReference>
<comment type="function">
    <text evidence="7">Required for disulfide bond formation in some periplasmic proteins. Acts by transferring its disulfide bond to other proteins and is reduced in the process.</text>
</comment>
<dbReference type="InterPro" id="IPR051470">
    <property type="entry name" value="Thiol:disulfide_interchange"/>
</dbReference>
<dbReference type="EMBL" id="CP071060">
    <property type="protein sequence ID" value="QSI75586.1"/>
    <property type="molecule type" value="Genomic_DNA"/>
</dbReference>
<evidence type="ECO:0000259" key="8">
    <source>
        <dbReference type="PROSITE" id="PS51352"/>
    </source>
</evidence>
<proteinExistence type="inferred from homology"/>
<evidence type="ECO:0000256" key="4">
    <source>
        <dbReference type="ARBA" id="ARBA00022764"/>
    </source>
</evidence>
<gene>
    <name evidence="9" type="ORF">JY500_13910</name>
</gene>
<evidence type="ECO:0000313" key="9">
    <source>
        <dbReference type="EMBL" id="QSI75586.1"/>
    </source>
</evidence>
<dbReference type="InterPro" id="IPR036249">
    <property type="entry name" value="Thioredoxin-like_sf"/>
</dbReference>
<comment type="subcellular location">
    <subcellularLocation>
        <location evidence="1 7">Periplasm</location>
    </subcellularLocation>
</comment>
<dbReference type="PANTHER" id="PTHR35272">
    <property type="entry name" value="THIOL:DISULFIDE INTERCHANGE PROTEIN DSBC-RELATED"/>
    <property type="match status" value="1"/>
</dbReference>
<evidence type="ECO:0000256" key="7">
    <source>
        <dbReference type="RuleBase" id="RU364038"/>
    </source>
</evidence>
<dbReference type="Pfam" id="PF13098">
    <property type="entry name" value="Thioredoxin_2"/>
    <property type="match status" value="1"/>
</dbReference>
<sequence length="256" mass="28038">MKLLDSLIAVSRRCALLAICLIPLSVAADEAALRQKAQAFLKQGGTIQSVTKLPVGQLNEIVLSNGQILYSDDAFTYFFVGGELISTADKRNLTDETNERLSKIDFQALPFGHALKRVNGNGQRVIATFEDPNCSYCKKLRSELDALPDATIYTFVIAVINEDSIGKAKRLWCADDRNAAWALWMKEGKLPAERKCNDVIDENQKLGAQVRISGTPTIFFENGKRITGFVTKDKIEAAINAAIAERAAEALSKAGK</sequence>
<dbReference type="RefSeq" id="WP_206253275.1">
    <property type="nucleotide sequence ID" value="NZ_CP071060.1"/>
</dbReference>
<evidence type="ECO:0000256" key="3">
    <source>
        <dbReference type="ARBA" id="ARBA00022729"/>
    </source>
</evidence>
<feature type="signal peptide" evidence="7">
    <location>
        <begin position="1"/>
        <end position="28"/>
    </location>
</feature>
<accession>A0ABX7M3V4</accession>
<feature type="domain" description="Thioredoxin" evidence="8">
    <location>
        <begin position="47"/>
        <end position="244"/>
    </location>
</feature>
<keyword evidence="5" id="KW-1015">Disulfide bond</keyword>
<dbReference type="Gene3D" id="3.10.450.70">
    <property type="entry name" value="Disulphide bond isomerase, DsbC/G, N-terminal"/>
    <property type="match status" value="1"/>
</dbReference>
<dbReference type="CDD" id="cd03020">
    <property type="entry name" value="DsbA_DsbC_DsbG"/>
    <property type="match status" value="1"/>
</dbReference>
<feature type="chain" id="PRO_5044975671" description="Thiol:disulfide interchange protein" evidence="7">
    <location>
        <begin position="29"/>
        <end position="256"/>
    </location>
</feature>
<evidence type="ECO:0000256" key="5">
    <source>
        <dbReference type="ARBA" id="ARBA00023157"/>
    </source>
</evidence>
<dbReference type="SUPFAM" id="SSF52833">
    <property type="entry name" value="Thioredoxin-like"/>
    <property type="match status" value="1"/>
</dbReference>
<evidence type="ECO:0000256" key="1">
    <source>
        <dbReference type="ARBA" id="ARBA00004418"/>
    </source>
</evidence>
<dbReference type="Gene3D" id="3.40.30.10">
    <property type="entry name" value="Glutaredoxin"/>
    <property type="match status" value="1"/>
</dbReference>
<dbReference type="PROSITE" id="PS51352">
    <property type="entry name" value="THIOREDOXIN_2"/>
    <property type="match status" value="1"/>
</dbReference>
<keyword evidence="6 7" id="KW-0676">Redox-active center</keyword>
<keyword evidence="10" id="KW-1185">Reference proteome</keyword>
<organism evidence="9 10">
    <name type="scientific">Niveibacterium microcysteis</name>
    <dbReference type="NCBI Taxonomy" id="2811415"/>
    <lineage>
        <taxon>Bacteria</taxon>
        <taxon>Pseudomonadati</taxon>
        <taxon>Pseudomonadota</taxon>
        <taxon>Betaproteobacteria</taxon>
        <taxon>Rhodocyclales</taxon>
        <taxon>Rhodocyclaceae</taxon>
        <taxon>Niveibacterium</taxon>
    </lineage>
</organism>
<dbReference type="InterPro" id="IPR009094">
    <property type="entry name" value="DiS-bond_isomerase_DsbC/G_N_sf"/>
</dbReference>
<reference evidence="9 10" key="1">
    <citation type="submission" date="2021-02" db="EMBL/GenBank/DDBJ databases">
        <title>Niveibacterium changnyeongensis HC41.</title>
        <authorList>
            <person name="Kang M."/>
        </authorList>
    </citation>
    <scope>NUCLEOTIDE SEQUENCE [LARGE SCALE GENOMIC DNA]</scope>
    <source>
        <strain evidence="9 10">HC41</strain>
    </source>
</reference>
<evidence type="ECO:0000313" key="10">
    <source>
        <dbReference type="Proteomes" id="UP000663570"/>
    </source>
</evidence>
<evidence type="ECO:0000256" key="2">
    <source>
        <dbReference type="ARBA" id="ARBA00009813"/>
    </source>
</evidence>
<dbReference type="InterPro" id="IPR033954">
    <property type="entry name" value="DiS-bond_Isoase_DsbC/G"/>
</dbReference>
<name>A0ABX7M3V4_9RHOO</name>
<comment type="similarity">
    <text evidence="2 7">Belongs to the thioredoxin family. DsbC subfamily.</text>
</comment>
<keyword evidence="4 7" id="KW-0574">Periplasm</keyword>
<dbReference type="InterPro" id="IPR012336">
    <property type="entry name" value="Thioredoxin-like_fold"/>
</dbReference>